<name>A0A412QH07_9FIRM</name>
<protein>
    <submittedName>
        <fullName evidence="1">Uncharacterized protein</fullName>
    </submittedName>
</protein>
<sequence>MPLKGSGGLYFYLQAAQGYRMTSHPLGRAARADAGAKFEGLRKGGDGSTAKFGEGKLYKEAQRPWVDSFVWYYVLDKGDAQRL</sequence>
<dbReference type="AlphaFoldDB" id="A0A412QH07"/>
<dbReference type="EMBL" id="QRXJ01000008">
    <property type="protein sequence ID" value="RGT90230.1"/>
    <property type="molecule type" value="Genomic_DNA"/>
</dbReference>
<reference evidence="1 2" key="1">
    <citation type="submission" date="2018-08" db="EMBL/GenBank/DDBJ databases">
        <title>A genome reference for cultivated species of the human gut microbiota.</title>
        <authorList>
            <person name="Zou Y."/>
            <person name="Xue W."/>
            <person name="Luo G."/>
        </authorList>
    </citation>
    <scope>NUCLEOTIDE SEQUENCE [LARGE SCALE GENOMIC DNA]</scope>
    <source>
        <strain evidence="1 2">AF18-12LB</strain>
    </source>
</reference>
<dbReference type="Proteomes" id="UP000283360">
    <property type="component" value="Unassembled WGS sequence"/>
</dbReference>
<comment type="caution">
    <text evidence="1">The sequence shown here is derived from an EMBL/GenBank/DDBJ whole genome shotgun (WGS) entry which is preliminary data.</text>
</comment>
<accession>A0A412QH07</accession>
<keyword evidence="2" id="KW-1185">Reference proteome</keyword>
<proteinExistence type="predicted"/>
<evidence type="ECO:0000313" key="1">
    <source>
        <dbReference type="EMBL" id="RGT90230.1"/>
    </source>
</evidence>
<organism evidence="1 2">
    <name type="scientific">Coprococcus comes</name>
    <dbReference type="NCBI Taxonomy" id="410072"/>
    <lineage>
        <taxon>Bacteria</taxon>
        <taxon>Bacillati</taxon>
        <taxon>Bacillota</taxon>
        <taxon>Clostridia</taxon>
        <taxon>Lachnospirales</taxon>
        <taxon>Lachnospiraceae</taxon>
        <taxon>Coprococcus</taxon>
    </lineage>
</organism>
<gene>
    <name evidence="1" type="ORF">DWX03_07375</name>
</gene>
<evidence type="ECO:0000313" key="2">
    <source>
        <dbReference type="Proteomes" id="UP000283360"/>
    </source>
</evidence>